<dbReference type="InterPro" id="IPR024087">
    <property type="entry name" value="Creatininase-like_sf"/>
</dbReference>
<name>A0A4R7I337_9ACTN</name>
<dbReference type="Proteomes" id="UP000294558">
    <property type="component" value="Unassembled WGS sequence"/>
</dbReference>
<comment type="caution">
    <text evidence="6">The sequence shown here is derived from an EMBL/GenBank/DDBJ whole genome shotgun (WGS) entry which is preliminary data.</text>
</comment>
<keyword evidence="4" id="KW-0862">Zinc</keyword>
<evidence type="ECO:0000256" key="2">
    <source>
        <dbReference type="ARBA" id="ARBA00022723"/>
    </source>
</evidence>
<gene>
    <name evidence="6" type="ORF">BDK89_3615</name>
</gene>
<dbReference type="PANTHER" id="PTHR35005:SF1">
    <property type="entry name" value="2-AMINO-5-FORMYLAMINO-6-RIBOSYLAMINOPYRIMIDIN-4(3H)-ONE 5'-MONOPHOSPHATE DEFORMYLASE"/>
    <property type="match status" value="1"/>
</dbReference>
<keyword evidence="2" id="KW-0479">Metal-binding</keyword>
<reference evidence="6 7" key="1">
    <citation type="submission" date="2019-03" db="EMBL/GenBank/DDBJ databases">
        <title>Sequencing the genomes of 1000 actinobacteria strains.</title>
        <authorList>
            <person name="Klenk H.-P."/>
        </authorList>
    </citation>
    <scope>NUCLEOTIDE SEQUENCE [LARGE SCALE GENOMIC DNA]</scope>
    <source>
        <strain evidence="6 7">DSM 18936</strain>
    </source>
</reference>
<proteinExistence type="inferred from homology"/>
<dbReference type="NCBIfam" id="TIGR03964">
    <property type="entry name" value="mycofact_creat"/>
    <property type="match status" value="1"/>
</dbReference>
<dbReference type="Gene3D" id="3.40.50.10310">
    <property type="entry name" value="Creatininase"/>
    <property type="match status" value="1"/>
</dbReference>
<dbReference type="InterPro" id="IPR023871">
    <property type="entry name" value="MftE"/>
</dbReference>
<dbReference type="SUPFAM" id="SSF102215">
    <property type="entry name" value="Creatininase"/>
    <property type="match status" value="1"/>
</dbReference>
<dbReference type="GO" id="GO:0046872">
    <property type="term" value="F:metal ion binding"/>
    <property type="evidence" value="ECO:0007669"/>
    <property type="project" value="UniProtKB-KW"/>
</dbReference>
<evidence type="ECO:0000313" key="7">
    <source>
        <dbReference type="Proteomes" id="UP000294558"/>
    </source>
</evidence>
<dbReference type="GO" id="GO:0009231">
    <property type="term" value="P:riboflavin biosynthetic process"/>
    <property type="evidence" value="ECO:0007669"/>
    <property type="project" value="TreeGrafter"/>
</dbReference>
<protein>
    <submittedName>
        <fullName evidence="6">Creatinine amidohydrolase</fullName>
    </submittedName>
</protein>
<organism evidence="6 7">
    <name type="scientific">Ilumatobacter fluminis</name>
    <dbReference type="NCBI Taxonomy" id="467091"/>
    <lineage>
        <taxon>Bacteria</taxon>
        <taxon>Bacillati</taxon>
        <taxon>Actinomycetota</taxon>
        <taxon>Acidimicrobiia</taxon>
        <taxon>Acidimicrobiales</taxon>
        <taxon>Ilumatobacteraceae</taxon>
        <taxon>Ilumatobacter</taxon>
    </lineage>
</organism>
<comment type="cofactor">
    <cofactor evidence="1">
        <name>Zn(2+)</name>
        <dbReference type="ChEBI" id="CHEBI:29105"/>
    </cofactor>
</comment>
<dbReference type="GO" id="GO:0016811">
    <property type="term" value="F:hydrolase activity, acting on carbon-nitrogen (but not peptide) bonds, in linear amides"/>
    <property type="evidence" value="ECO:0007669"/>
    <property type="project" value="TreeGrafter"/>
</dbReference>
<evidence type="ECO:0000256" key="3">
    <source>
        <dbReference type="ARBA" id="ARBA00022801"/>
    </source>
</evidence>
<evidence type="ECO:0000256" key="1">
    <source>
        <dbReference type="ARBA" id="ARBA00001947"/>
    </source>
</evidence>
<keyword evidence="3 6" id="KW-0378">Hydrolase</keyword>
<dbReference type="EMBL" id="SOAU01000001">
    <property type="protein sequence ID" value="TDT18001.1"/>
    <property type="molecule type" value="Genomic_DNA"/>
</dbReference>
<dbReference type="RefSeq" id="WP_133870249.1">
    <property type="nucleotide sequence ID" value="NZ_SOAU01000001.1"/>
</dbReference>
<evidence type="ECO:0000256" key="5">
    <source>
        <dbReference type="ARBA" id="ARBA00024029"/>
    </source>
</evidence>
<keyword evidence="7" id="KW-1185">Reference proteome</keyword>
<dbReference type="InterPro" id="IPR003785">
    <property type="entry name" value="Creatininase/forma_Hydrolase"/>
</dbReference>
<sequence length="217" mass="22601">MELGGATWPAVGEPIVVVPLGSCEQHGPHLPLDTDTRIAVALAQALAARRSDCVVAPPVAITASGEHQGFPGTLSIGTEIMAGVVIELARSADWASGVVFVNGHGGNHTALQRAAEVFEIERRRALIWSPRIPDGDPHAGRTETSLLLHLAPERVDLDAAVAGPIPSLPDLVQHGVRALSDSGVLGDPAGASADEGRALFHTLADQLTVAVDEWLRS</sequence>
<comment type="similarity">
    <text evidence="5">Belongs to the creatininase superfamily.</text>
</comment>
<evidence type="ECO:0000313" key="6">
    <source>
        <dbReference type="EMBL" id="TDT18001.1"/>
    </source>
</evidence>
<accession>A0A4R7I337</accession>
<dbReference type="PANTHER" id="PTHR35005">
    <property type="entry name" value="3-DEHYDRO-SCYLLO-INOSOSE HYDROLASE"/>
    <property type="match status" value="1"/>
</dbReference>
<dbReference type="OrthoDB" id="9801445at2"/>
<dbReference type="Pfam" id="PF02633">
    <property type="entry name" value="Creatininase"/>
    <property type="match status" value="1"/>
</dbReference>
<evidence type="ECO:0000256" key="4">
    <source>
        <dbReference type="ARBA" id="ARBA00022833"/>
    </source>
</evidence>
<dbReference type="AlphaFoldDB" id="A0A4R7I337"/>